<dbReference type="Pfam" id="PF14079">
    <property type="entry name" value="DUF4260"/>
    <property type="match status" value="1"/>
</dbReference>
<feature type="transmembrane region" description="Helical" evidence="1">
    <location>
        <begin position="63"/>
        <end position="88"/>
    </location>
</feature>
<evidence type="ECO:0000313" key="3">
    <source>
        <dbReference type="Proteomes" id="UP000680038"/>
    </source>
</evidence>
<sequence length="116" mass="12970">MKNLIKLEEAAEFVFAIFLFSKLNFAWWVFPALLLLPDLSMIGYTLGTKTGAVFYNIVHHKALGIAVGVLGFVMGHQMVMLAGIILFAHSAMDRFFGYGLKYSDDFKHTHLGKIGK</sequence>
<comment type="caution">
    <text evidence="2">The sequence shown here is derived from an EMBL/GenBank/DDBJ whole genome shotgun (WGS) entry which is preliminary data.</text>
</comment>
<dbReference type="InterPro" id="IPR025356">
    <property type="entry name" value="DUF4260"/>
</dbReference>
<name>A0A916JF66_9BACT</name>
<dbReference type="EMBL" id="CAJRAF010000002">
    <property type="protein sequence ID" value="CAG5007354.1"/>
    <property type="molecule type" value="Genomic_DNA"/>
</dbReference>
<keyword evidence="3" id="KW-1185">Reference proteome</keyword>
<keyword evidence="1" id="KW-0472">Membrane</keyword>
<proteinExistence type="predicted"/>
<evidence type="ECO:0000256" key="1">
    <source>
        <dbReference type="SAM" id="Phobius"/>
    </source>
</evidence>
<reference evidence="2" key="1">
    <citation type="submission" date="2021-04" db="EMBL/GenBank/DDBJ databases">
        <authorList>
            <person name="Rodrigo-Torres L."/>
            <person name="Arahal R. D."/>
            <person name="Lucena T."/>
        </authorList>
    </citation>
    <scope>NUCLEOTIDE SEQUENCE</scope>
    <source>
        <strain evidence="2">CECT 9275</strain>
    </source>
</reference>
<gene>
    <name evidence="2" type="ORF">DYBT9275_04027</name>
</gene>
<evidence type="ECO:0008006" key="4">
    <source>
        <dbReference type="Google" id="ProtNLM"/>
    </source>
</evidence>
<protein>
    <recommendedName>
        <fullName evidence="4">DUF4260 family protein</fullName>
    </recommendedName>
</protein>
<keyword evidence="1" id="KW-1133">Transmembrane helix</keyword>
<feature type="transmembrane region" description="Helical" evidence="1">
    <location>
        <begin position="12"/>
        <end position="30"/>
    </location>
</feature>
<dbReference type="Proteomes" id="UP000680038">
    <property type="component" value="Unassembled WGS sequence"/>
</dbReference>
<organism evidence="2 3">
    <name type="scientific">Dyadobacter helix</name>
    <dbReference type="NCBI Taxonomy" id="2822344"/>
    <lineage>
        <taxon>Bacteria</taxon>
        <taxon>Pseudomonadati</taxon>
        <taxon>Bacteroidota</taxon>
        <taxon>Cytophagia</taxon>
        <taxon>Cytophagales</taxon>
        <taxon>Spirosomataceae</taxon>
        <taxon>Dyadobacter</taxon>
    </lineage>
</organism>
<accession>A0A916JF66</accession>
<dbReference type="AlphaFoldDB" id="A0A916JF66"/>
<keyword evidence="1" id="KW-0812">Transmembrane</keyword>
<dbReference type="RefSeq" id="WP_215240445.1">
    <property type="nucleotide sequence ID" value="NZ_CAJRAF010000002.1"/>
</dbReference>
<evidence type="ECO:0000313" key="2">
    <source>
        <dbReference type="EMBL" id="CAG5007354.1"/>
    </source>
</evidence>